<dbReference type="AlphaFoldDB" id="A2GTV6"/>
<dbReference type="VEuPathDB" id="TrichDB:TVAGG3_0099630"/>
<accession>A2GTV6</accession>
<proteinExistence type="predicted"/>
<dbReference type="RefSeq" id="XP_001292341.1">
    <property type="nucleotide sequence ID" value="XM_001292340.1"/>
</dbReference>
<sequence>MEASRRYMSSLESMIMNENETTAEQAYMEQQGIVQKYEQEEQADQDHDNDLFIPL</sequence>
<dbReference type="Proteomes" id="UP000001542">
    <property type="component" value="Unassembled WGS sequence"/>
</dbReference>
<dbReference type="SMR" id="A2GTV6"/>
<keyword evidence="2" id="KW-1185">Reference proteome</keyword>
<organism evidence="1 2">
    <name type="scientific">Trichomonas vaginalis (strain ATCC PRA-98 / G3)</name>
    <dbReference type="NCBI Taxonomy" id="412133"/>
    <lineage>
        <taxon>Eukaryota</taxon>
        <taxon>Metamonada</taxon>
        <taxon>Parabasalia</taxon>
        <taxon>Trichomonadida</taxon>
        <taxon>Trichomonadidae</taxon>
        <taxon>Trichomonas</taxon>
    </lineage>
</organism>
<evidence type="ECO:0000313" key="2">
    <source>
        <dbReference type="Proteomes" id="UP000001542"/>
    </source>
</evidence>
<reference evidence="1" key="2">
    <citation type="journal article" date="2007" name="Science">
        <title>Draft genome sequence of the sexually transmitted pathogen Trichomonas vaginalis.</title>
        <authorList>
            <person name="Carlton J.M."/>
            <person name="Hirt R.P."/>
            <person name="Silva J.C."/>
            <person name="Delcher A.L."/>
            <person name="Schatz M."/>
            <person name="Zhao Q."/>
            <person name="Wortman J.R."/>
            <person name="Bidwell S.L."/>
            <person name="Alsmark U.C.M."/>
            <person name="Besteiro S."/>
            <person name="Sicheritz-Ponten T."/>
            <person name="Noel C.J."/>
            <person name="Dacks J.B."/>
            <person name="Foster P.G."/>
            <person name="Simillion C."/>
            <person name="Van de Peer Y."/>
            <person name="Miranda-Saavedra D."/>
            <person name="Barton G.J."/>
            <person name="Westrop G.D."/>
            <person name="Mueller S."/>
            <person name="Dessi D."/>
            <person name="Fiori P.L."/>
            <person name="Ren Q."/>
            <person name="Paulsen I."/>
            <person name="Zhang H."/>
            <person name="Bastida-Corcuera F.D."/>
            <person name="Simoes-Barbosa A."/>
            <person name="Brown M.T."/>
            <person name="Hayes R.D."/>
            <person name="Mukherjee M."/>
            <person name="Okumura C.Y."/>
            <person name="Schneider R."/>
            <person name="Smith A.J."/>
            <person name="Vanacova S."/>
            <person name="Villalvazo M."/>
            <person name="Haas B.J."/>
            <person name="Pertea M."/>
            <person name="Feldblyum T.V."/>
            <person name="Utterback T.R."/>
            <person name="Shu C.L."/>
            <person name="Osoegawa K."/>
            <person name="de Jong P.J."/>
            <person name="Hrdy I."/>
            <person name="Horvathova L."/>
            <person name="Zubacova Z."/>
            <person name="Dolezal P."/>
            <person name="Malik S.B."/>
            <person name="Logsdon J.M. Jr."/>
            <person name="Henze K."/>
            <person name="Gupta A."/>
            <person name="Wang C.C."/>
            <person name="Dunne R.L."/>
            <person name="Upcroft J.A."/>
            <person name="Upcroft P."/>
            <person name="White O."/>
            <person name="Salzberg S.L."/>
            <person name="Tang P."/>
            <person name="Chiu C.-H."/>
            <person name="Lee Y.-S."/>
            <person name="Embley T.M."/>
            <person name="Coombs G.H."/>
            <person name="Mottram J.C."/>
            <person name="Tachezy J."/>
            <person name="Fraser-Liggett C.M."/>
            <person name="Johnson P.J."/>
        </authorList>
    </citation>
    <scope>NUCLEOTIDE SEQUENCE [LARGE SCALE GENOMIC DNA]</scope>
    <source>
        <strain evidence="1">G3</strain>
    </source>
</reference>
<dbReference type="EMBL" id="DS120066">
    <property type="protein sequence ID" value="EAX79411.1"/>
    <property type="molecule type" value="Genomic_DNA"/>
</dbReference>
<protein>
    <submittedName>
        <fullName evidence="1">Uncharacterized protein</fullName>
    </submittedName>
</protein>
<dbReference type="InParanoid" id="A2GTV6"/>
<gene>
    <name evidence="1" type="ORF">TVAG_591170</name>
</gene>
<reference evidence="1" key="1">
    <citation type="submission" date="2006-10" db="EMBL/GenBank/DDBJ databases">
        <authorList>
            <person name="Amadeo P."/>
            <person name="Zhao Q."/>
            <person name="Wortman J."/>
            <person name="Fraser-Liggett C."/>
            <person name="Carlton J."/>
        </authorList>
    </citation>
    <scope>NUCLEOTIDE SEQUENCE</scope>
    <source>
        <strain evidence="1">G3</strain>
    </source>
</reference>
<evidence type="ECO:0000313" key="1">
    <source>
        <dbReference type="EMBL" id="EAX79411.1"/>
    </source>
</evidence>
<dbReference type="KEGG" id="tva:4736849"/>
<dbReference type="VEuPathDB" id="TrichDB:TVAG_591170"/>
<name>A2GTV6_TRIV3</name>